<protein>
    <submittedName>
        <fullName evidence="1">Uncharacterized protein</fullName>
    </submittedName>
</protein>
<proteinExistence type="predicted"/>
<evidence type="ECO:0000313" key="1">
    <source>
        <dbReference type="EMBL" id="KAK2023109.1"/>
    </source>
</evidence>
<comment type="caution">
    <text evidence="1">The sequence shown here is derived from an EMBL/GenBank/DDBJ whole genome shotgun (WGS) entry which is preliminary data.</text>
</comment>
<organism evidence="1 2">
    <name type="scientific">Colletotrichum zoysiae</name>
    <dbReference type="NCBI Taxonomy" id="1216348"/>
    <lineage>
        <taxon>Eukaryota</taxon>
        <taxon>Fungi</taxon>
        <taxon>Dikarya</taxon>
        <taxon>Ascomycota</taxon>
        <taxon>Pezizomycotina</taxon>
        <taxon>Sordariomycetes</taxon>
        <taxon>Hypocreomycetidae</taxon>
        <taxon>Glomerellales</taxon>
        <taxon>Glomerellaceae</taxon>
        <taxon>Colletotrichum</taxon>
        <taxon>Colletotrichum graminicola species complex</taxon>
    </lineage>
</organism>
<accession>A0AAD9H7R2</accession>
<reference evidence="1" key="1">
    <citation type="submission" date="2021-06" db="EMBL/GenBank/DDBJ databases">
        <title>Comparative genomics, transcriptomics and evolutionary studies reveal genomic signatures of adaptation to plant cell wall in hemibiotrophic fungi.</title>
        <authorList>
            <consortium name="DOE Joint Genome Institute"/>
            <person name="Baroncelli R."/>
            <person name="Diaz J.F."/>
            <person name="Benocci T."/>
            <person name="Peng M."/>
            <person name="Battaglia E."/>
            <person name="Haridas S."/>
            <person name="Andreopoulos W."/>
            <person name="Labutti K."/>
            <person name="Pangilinan J."/>
            <person name="Floch G.L."/>
            <person name="Makela M.R."/>
            <person name="Henrissat B."/>
            <person name="Grigoriev I.V."/>
            <person name="Crouch J.A."/>
            <person name="De Vries R.P."/>
            <person name="Sukno S.A."/>
            <person name="Thon M.R."/>
        </authorList>
    </citation>
    <scope>NUCLEOTIDE SEQUENCE</scope>
    <source>
        <strain evidence="1">MAFF235873</strain>
    </source>
</reference>
<dbReference type="AlphaFoldDB" id="A0AAD9H7R2"/>
<keyword evidence="2" id="KW-1185">Reference proteome</keyword>
<dbReference type="Proteomes" id="UP001232148">
    <property type="component" value="Unassembled WGS sequence"/>
</dbReference>
<name>A0AAD9H7R2_9PEZI</name>
<evidence type="ECO:0000313" key="2">
    <source>
        <dbReference type="Proteomes" id="UP001232148"/>
    </source>
</evidence>
<dbReference type="EMBL" id="MU843013">
    <property type="protein sequence ID" value="KAK2023109.1"/>
    <property type="molecule type" value="Genomic_DNA"/>
</dbReference>
<sequence>MGPCTSAASPSPVRRLPRPGTLTLTRLSSLSSSAYLVCRQALGQRVCLVHRKCISQGAFWPQCGDRQNLCLAWANVLKLPLQPLAQGWTTA</sequence>
<gene>
    <name evidence="1" type="ORF">LX32DRAFT_164137</name>
</gene>